<feature type="transmembrane region" description="Helical" evidence="1">
    <location>
        <begin position="90"/>
        <end position="116"/>
    </location>
</feature>
<sequence length="400" mass="45577">MDELFFYIGLAAIAALVFILYLIKAERYCAGLLAPKWRKRNAFLFSVTFNTALAAGLLYLNFPVVLKLILLYVALLFEFQLVFQGKPAEILFVSGVFMFHIMNIKLLLSSLYIMAFEVKSVQEFEDDFRYNILLTTVLLLLFLFLEAFEKFTDQRSIQLLLKNRGQLLFATSSMQLINLYLLLLSISYNGQAYTSLTALFLFCTSVLLFGAFYTSFRHAVKMSVMMGYQAKSLSLEHKLEQSYQNIRELQDSVFIDALTGVHNRKYGMEKLERLLEEAAPFTVCFLDIDHLKQVNDKYGHGEGDRYLVSAADILEGVFRGFPVCRMGGDEFLVLLPDTTEEQAEKLARNACENMKSLPFSYAPSFSYGIVSQGQEREKGMAAILQEADQRMHAYKKAQSG</sequence>
<reference evidence="3 4" key="1">
    <citation type="submission" date="2022-06" db="EMBL/GenBank/DDBJ databases">
        <title>Isolation of gut microbiota from human fecal samples.</title>
        <authorList>
            <person name="Pamer E.G."/>
            <person name="Barat B."/>
            <person name="Waligurski E."/>
            <person name="Medina S."/>
            <person name="Paddock L."/>
            <person name="Mostad J."/>
        </authorList>
    </citation>
    <scope>NUCLEOTIDE SEQUENCE [LARGE SCALE GENOMIC DNA]</scope>
    <source>
        <strain evidence="3 4">DFI.9.73</strain>
    </source>
</reference>
<dbReference type="InterPro" id="IPR043128">
    <property type="entry name" value="Rev_trsase/Diguanyl_cyclase"/>
</dbReference>
<feature type="transmembrane region" description="Helical" evidence="1">
    <location>
        <begin position="66"/>
        <end position="83"/>
    </location>
</feature>
<keyword evidence="1" id="KW-1133">Transmembrane helix</keyword>
<keyword evidence="1" id="KW-0812">Transmembrane</keyword>
<dbReference type="RefSeq" id="WP_256294331.1">
    <property type="nucleotide sequence ID" value="NZ_JANFZG010000014.1"/>
</dbReference>
<accession>A0ABT1RYI5</accession>
<protein>
    <submittedName>
        <fullName evidence="3">GGDEF domain-containing protein</fullName>
    </submittedName>
</protein>
<evidence type="ECO:0000256" key="1">
    <source>
        <dbReference type="SAM" id="Phobius"/>
    </source>
</evidence>
<evidence type="ECO:0000259" key="2">
    <source>
        <dbReference type="PROSITE" id="PS50887"/>
    </source>
</evidence>
<feature type="transmembrane region" description="Helical" evidence="1">
    <location>
        <begin position="192"/>
        <end position="216"/>
    </location>
</feature>
<dbReference type="Proteomes" id="UP001524473">
    <property type="component" value="Unassembled WGS sequence"/>
</dbReference>
<dbReference type="NCBIfam" id="TIGR00254">
    <property type="entry name" value="GGDEF"/>
    <property type="match status" value="1"/>
</dbReference>
<feature type="domain" description="GGDEF" evidence="2">
    <location>
        <begin position="279"/>
        <end position="400"/>
    </location>
</feature>
<feature type="transmembrane region" description="Helical" evidence="1">
    <location>
        <begin position="43"/>
        <end position="60"/>
    </location>
</feature>
<dbReference type="Pfam" id="PF00990">
    <property type="entry name" value="GGDEF"/>
    <property type="match status" value="1"/>
</dbReference>
<evidence type="ECO:0000313" key="3">
    <source>
        <dbReference type="EMBL" id="MCQ4839755.1"/>
    </source>
</evidence>
<dbReference type="SUPFAM" id="SSF55073">
    <property type="entry name" value="Nucleotide cyclase"/>
    <property type="match status" value="1"/>
</dbReference>
<name>A0ABT1RYI5_9FIRM</name>
<dbReference type="InterPro" id="IPR050469">
    <property type="entry name" value="Diguanylate_Cyclase"/>
</dbReference>
<feature type="transmembrane region" description="Helical" evidence="1">
    <location>
        <begin position="6"/>
        <end position="23"/>
    </location>
</feature>
<dbReference type="EMBL" id="JANFZH010000014">
    <property type="protein sequence ID" value="MCQ4839755.1"/>
    <property type="molecule type" value="Genomic_DNA"/>
</dbReference>
<feature type="transmembrane region" description="Helical" evidence="1">
    <location>
        <begin position="167"/>
        <end position="186"/>
    </location>
</feature>
<evidence type="ECO:0000313" key="4">
    <source>
        <dbReference type="Proteomes" id="UP001524473"/>
    </source>
</evidence>
<organism evidence="3 4">
    <name type="scientific">Neglectibacter timonensis</name>
    <dbReference type="NCBI Taxonomy" id="1776382"/>
    <lineage>
        <taxon>Bacteria</taxon>
        <taxon>Bacillati</taxon>
        <taxon>Bacillota</taxon>
        <taxon>Clostridia</taxon>
        <taxon>Eubacteriales</taxon>
        <taxon>Oscillospiraceae</taxon>
        <taxon>Neglectibacter</taxon>
    </lineage>
</organism>
<dbReference type="PANTHER" id="PTHR45138:SF9">
    <property type="entry name" value="DIGUANYLATE CYCLASE DGCM-RELATED"/>
    <property type="match status" value="1"/>
</dbReference>
<keyword evidence="1" id="KW-0472">Membrane</keyword>
<keyword evidence="4" id="KW-1185">Reference proteome</keyword>
<dbReference type="CDD" id="cd01949">
    <property type="entry name" value="GGDEF"/>
    <property type="match status" value="1"/>
</dbReference>
<dbReference type="PROSITE" id="PS50887">
    <property type="entry name" value="GGDEF"/>
    <property type="match status" value="1"/>
</dbReference>
<feature type="transmembrane region" description="Helical" evidence="1">
    <location>
        <begin position="128"/>
        <end position="147"/>
    </location>
</feature>
<dbReference type="PANTHER" id="PTHR45138">
    <property type="entry name" value="REGULATORY COMPONENTS OF SENSORY TRANSDUCTION SYSTEM"/>
    <property type="match status" value="1"/>
</dbReference>
<comment type="caution">
    <text evidence="3">The sequence shown here is derived from an EMBL/GenBank/DDBJ whole genome shotgun (WGS) entry which is preliminary data.</text>
</comment>
<gene>
    <name evidence="3" type="ORF">NE695_07500</name>
</gene>
<dbReference type="Gene3D" id="3.30.70.270">
    <property type="match status" value="1"/>
</dbReference>
<dbReference type="SMART" id="SM00267">
    <property type="entry name" value="GGDEF"/>
    <property type="match status" value="1"/>
</dbReference>
<dbReference type="InterPro" id="IPR029787">
    <property type="entry name" value="Nucleotide_cyclase"/>
</dbReference>
<dbReference type="InterPro" id="IPR000160">
    <property type="entry name" value="GGDEF_dom"/>
</dbReference>
<proteinExistence type="predicted"/>